<evidence type="ECO:0000313" key="3">
    <source>
        <dbReference type="Proteomes" id="UP000634308"/>
    </source>
</evidence>
<gene>
    <name evidence="2" type="ORF">GCM10008959_35030</name>
</gene>
<feature type="region of interest" description="Disordered" evidence="1">
    <location>
        <begin position="126"/>
        <end position="145"/>
    </location>
</feature>
<accession>A0ABQ2RZN3</accession>
<evidence type="ECO:0000256" key="1">
    <source>
        <dbReference type="SAM" id="MobiDB-lite"/>
    </source>
</evidence>
<keyword evidence="3" id="KW-1185">Reference proteome</keyword>
<reference evidence="3" key="1">
    <citation type="journal article" date="2019" name="Int. J. Syst. Evol. Microbiol.">
        <title>The Global Catalogue of Microorganisms (GCM) 10K type strain sequencing project: providing services to taxonomists for standard genome sequencing and annotation.</title>
        <authorList>
            <consortium name="The Broad Institute Genomics Platform"/>
            <consortium name="The Broad Institute Genome Sequencing Center for Infectious Disease"/>
            <person name="Wu L."/>
            <person name="Ma J."/>
        </authorList>
    </citation>
    <scope>NUCLEOTIDE SEQUENCE [LARGE SCALE GENOMIC DNA]</scope>
    <source>
        <strain evidence="3">JCM 31404</strain>
    </source>
</reference>
<dbReference type="RefSeq" id="WP_189066285.1">
    <property type="nucleotide sequence ID" value="NZ_BMQM01000032.1"/>
</dbReference>
<organism evidence="2 3">
    <name type="scientific">Deinococcus seoulensis</name>
    <dbReference type="NCBI Taxonomy" id="1837379"/>
    <lineage>
        <taxon>Bacteria</taxon>
        <taxon>Thermotogati</taxon>
        <taxon>Deinococcota</taxon>
        <taxon>Deinococci</taxon>
        <taxon>Deinococcales</taxon>
        <taxon>Deinococcaceae</taxon>
        <taxon>Deinococcus</taxon>
    </lineage>
</organism>
<dbReference type="Proteomes" id="UP000634308">
    <property type="component" value="Unassembled WGS sequence"/>
</dbReference>
<feature type="compositionally biased region" description="Low complexity" evidence="1">
    <location>
        <begin position="160"/>
        <end position="190"/>
    </location>
</feature>
<name>A0ABQ2RZN3_9DEIO</name>
<comment type="caution">
    <text evidence="2">The sequence shown here is derived from an EMBL/GenBank/DDBJ whole genome shotgun (WGS) entry which is preliminary data.</text>
</comment>
<sequence length="234" mass="23967">MAEYLTEREEARERLKNSVDALTEQASLQVNMQKDPLKMLGGASAVGAVIGMVVGRQFKRSRKVYVDASSPAKHQKALIKAQKSQKGGGVGGALVATLGTLAFKTVMDRVITPRLEELADNLLEKSGQGAGNGQATRPAARSVQTPLGSAAPAVNFTKRPASPASTGPATPASPAQGAAQAQSYAQQAPAEGSVPPALGAPAHPGVKPAPASHVEAKAVGSPIAPDEMGNPNRR</sequence>
<feature type="region of interest" description="Disordered" evidence="1">
    <location>
        <begin position="153"/>
        <end position="234"/>
    </location>
</feature>
<proteinExistence type="predicted"/>
<evidence type="ECO:0008006" key="4">
    <source>
        <dbReference type="Google" id="ProtNLM"/>
    </source>
</evidence>
<dbReference type="EMBL" id="BMQM01000032">
    <property type="protein sequence ID" value="GGR70199.1"/>
    <property type="molecule type" value="Genomic_DNA"/>
</dbReference>
<evidence type="ECO:0000313" key="2">
    <source>
        <dbReference type="EMBL" id="GGR70199.1"/>
    </source>
</evidence>
<protein>
    <recommendedName>
        <fullName evidence="4">DUF3618 domain-containing protein</fullName>
    </recommendedName>
</protein>